<feature type="region of interest" description="Disordered" evidence="1">
    <location>
        <begin position="1"/>
        <end position="78"/>
    </location>
</feature>
<organism evidence="2 3">
    <name type="scientific">Luteitalea pratensis</name>
    <dbReference type="NCBI Taxonomy" id="1855912"/>
    <lineage>
        <taxon>Bacteria</taxon>
        <taxon>Pseudomonadati</taxon>
        <taxon>Acidobacteriota</taxon>
        <taxon>Vicinamibacteria</taxon>
        <taxon>Vicinamibacterales</taxon>
        <taxon>Vicinamibacteraceae</taxon>
        <taxon>Luteitalea</taxon>
    </lineage>
</organism>
<reference evidence="3" key="2">
    <citation type="submission" date="2016-04" db="EMBL/GenBank/DDBJ databases">
        <title>First Complete Genome Sequence of a Subdivision 6 Acidobacterium.</title>
        <authorList>
            <person name="Huang S."/>
            <person name="Vieira S."/>
            <person name="Bunk B."/>
            <person name="Riedel T."/>
            <person name="Sproeer C."/>
            <person name="Overmann J."/>
        </authorList>
    </citation>
    <scope>NUCLEOTIDE SEQUENCE [LARGE SCALE GENOMIC DNA]</scope>
    <source>
        <strain evidence="3">DSM 100886 HEG_-6_39</strain>
    </source>
</reference>
<proteinExistence type="predicted"/>
<reference evidence="2 3" key="1">
    <citation type="journal article" date="2016" name="Genome Announc.">
        <title>First Complete Genome Sequence of a Subdivision 6 Acidobacterium Strain.</title>
        <authorList>
            <person name="Huang S."/>
            <person name="Vieira S."/>
            <person name="Bunk B."/>
            <person name="Riedel T."/>
            <person name="Sproer C."/>
            <person name="Overmann J."/>
        </authorList>
    </citation>
    <scope>NUCLEOTIDE SEQUENCE [LARGE SCALE GENOMIC DNA]</scope>
    <source>
        <strain evidence="3">DSM 100886 HEG_-6_39</strain>
    </source>
</reference>
<accession>A0A143PJ01</accession>
<name>A0A143PJ01_LUTPR</name>
<protein>
    <submittedName>
        <fullName evidence="2">Uncharacterized protein</fullName>
    </submittedName>
</protein>
<evidence type="ECO:0000313" key="2">
    <source>
        <dbReference type="EMBL" id="AMY08562.1"/>
    </source>
</evidence>
<dbReference type="AlphaFoldDB" id="A0A143PJ01"/>
<dbReference type="KEGG" id="abac:LuPra_01765"/>
<feature type="compositionally biased region" description="Basic and acidic residues" evidence="1">
    <location>
        <begin position="66"/>
        <end position="78"/>
    </location>
</feature>
<gene>
    <name evidence="2" type="ORF">LuPra_01765</name>
</gene>
<keyword evidence="3" id="KW-1185">Reference proteome</keyword>
<feature type="compositionally biased region" description="Basic residues" evidence="1">
    <location>
        <begin position="32"/>
        <end position="43"/>
    </location>
</feature>
<dbReference type="Proteomes" id="UP000076079">
    <property type="component" value="Chromosome"/>
</dbReference>
<evidence type="ECO:0000313" key="3">
    <source>
        <dbReference type="Proteomes" id="UP000076079"/>
    </source>
</evidence>
<dbReference type="EMBL" id="CP015136">
    <property type="protein sequence ID" value="AMY08562.1"/>
    <property type="molecule type" value="Genomic_DNA"/>
</dbReference>
<dbReference type="STRING" id="1855912.LuPra_01765"/>
<sequence length="220" mass="24261">MPARSKVGSRKRTAPRRAVKAASGPHAASASRKTRGTSKKKTAKPSPAAGRKTGKPSPAAGPRARAGREAPWRQEFQRFRREWRRTHPPRPGKRHEMARTFLKVTRTADTASAFSGLGLKHVPVIVQNLGNVAAYTCVVRMLEARPRSPIHEKIPLGEFTLGGQLVFTLQPGERTTVRVPFMRTRANGTFIAIVSDPLLDPNELTVADFNHRRLLLANLT</sequence>
<evidence type="ECO:0000256" key="1">
    <source>
        <dbReference type="SAM" id="MobiDB-lite"/>
    </source>
</evidence>
<feature type="compositionally biased region" description="Basic residues" evidence="1">
    <location>
        <begin position="7"/>
        <end position="19"/>
    </location>
</feature>